<organism evidence="1 2">
    <name type="scientific">Symbiodinium microadriaticum</name>
    <name type="common">Dinoflagellate</name>
    <name type="synonym">Zooxanthella microadriatica</name>
    <dbReference type="NCBI Taxonomy" id="2951"/>
    <lineage>
        <taxon>Eukaryota</taxon>
        <taxon>Sar</taxon>
        <taxon>Alveolata</taxon>
        <taxon>Dinophyceae</taxon>
        <taxon>Suessiales</taxon>
        <taxon>Symbiodiniaceae</taxon>
        <taxon>Symbiodinium</taxon>
    </lineage>
</organism>
<sequence>MRGRLLPAAGPTTNHGSIIDHVVVSRHLEASASLATSWEVPWRPHCALLLSLTAAGRGPNVWRLQQFPKIVAQVAQLPWPTGERVTGLQPTVCIMGEAPTENDAASALLCRWSQVLEVYHDQPLVGRGWSVNPIYGDIPSARPVAASLGSHAGWWARVCHIVQRAWRSHSQEDIDELWAWLRDSASRWQVGGQESFETYLSRVEVVFDNLPSSTLDDVLQPLREQTNLAQAAASKQHADSYKQWLHLGMSKGMKPLFRAMAKGEVGLERPFREVEPAQRAVERRNQWVEIWGDAQQPWTGDSKLMLHAKHAEPLQPITGRMLSVSANAKADKAGGLTGLTFSAVRNLPEQAYEQLAIALNEVEASGRYDVVQKWISEVGINAVWDRATPGNTCLEAEDILSEVIYPRTGMLAGCPFAVALAKTMQWRAFDTQKSCWKAVASKFP</sequence>
<keyword evidence="2" id="KW-1185">Reference proteome</keyword>
<evidence type="ECO:0000313" key="1">
    <source>
        <dbReference type="EMBL" id="OLP76816.1"/>
    </source>
</evidence>
<proteinExistence type="predicted"/>
<protein>
    <submittedName>
        <fullName evidence="1">Uncharacterized protein</fullName>
    </submittedName>
</protein>
<dbReference type="Proteomes" id="UP000186817">
    <property type="component" value="Unassembled WGS sequence"/>
</dbReference>
<gene>
    <name evidence="1" type="ORF">AK812_SmicGene43196</name>
</gene>
<evidence type="ECO:0000313" key="2">
    <source>
        <dbReference type="Proteomes" id="UP000186817"/>
    </source>
</evidence>
<name>A0A1Q9C1L9_SYMMI</name>
<comment type="caution">
    <text evidence="1">The sequence shown here is derived from an EMBL/GenBank/DDBJ whole genome shotgun (WGS) entry which is preliminary data.</text>
</comment>
<reference evidence="1 2" key="1">
    <citation type="submission" date="2016-02" db="EMBL/GenBank/DDBJ databases">
        <title>Genome analysis of coral dinoflagellate symbionts highlights evolutionary adaptations to a symbiotic lifestyle.</title>
        <authorList>
            <person name="Aranda M."/>
            <person name="Li Y."/>
            <person name="Liew Y.J."/>
            <person name="Baumgarten S."/>
            <person name="Simakov O."/>
            <person name="Wilson M."/>
            <person name="Piel J."/>
            <person name="Ashoor H."/>
            <person name="Bougouffa S."/>
            <person name="Bajic V.B."/>
            <person name="Ryu T."/>
            <person name="Ravasi T."/>
            <person name="Bayer T."/>
            <person name="Micklem G."/>
            <person name="Kim H."/>
            <person name="Bhak J."/>
            <person name="Lajeunesse T.C."/>
            <person name="Voolstra C.R."/>
        </authorList>
    </citation>
    <scope>NUCLEOTIDE SEQUENCE [LARGE SCALE GENOMIC DNA]</scope>
    <source>
        <strain evidence="1 2">CCMP2467</strain>
    </source>
</reference>
<dbReference type="OrthoDB" id="447916at2759"/>
<dbReference type="AlphaFoldDB" id="A0A1Q9C1L9"/>
<dbReference type="EMBL" id="LSRX01001911">
    <property type="protein sequence ID" value="OLP76816.1"/>
    <property type="molecule type" value="Genomic_DNA"/>
</dbReference>
<accession>A0A1Q9C1L9</accession>